<dbReference type="Proteomes" id="UP000681722">
    <property type="component" value="Unassembled WGS sequence"/>
</dbReference>
<dbReference type="EMBL" id="CAJOBC010094691">
    <property type="protein sequence ID" value="CAF4427091.1"/>
    <property type="molecule type" value="Genomic_DNA"/>
</dbReference>
<proteinExistence type="predicted"/>
<protein>
    <submittedName>
        <fullName evidence="1">Uncharacterized protein</fullName>
    </submittedName>
</protein>
<organism evidence="1 3">
    <name type="scientific">Didymodactylos carnosus</name>
    <dbReference type="NCBI Taxonomy" id="1234261"/>
    <lineage>
        <taxon>Eukaryota</taxon>
        <taxon>Metazoa</taxon>
        <taxon>Spiralia</taxon>
        <taxon>Gnathifera</taxon>
        <taxon>Rotifera</taxon>
        <taxon>Eurotatoria</taxon>
        <taxon>Bdelloidea</taxon>
        <taxon>Philodinida</taxon>
        <taxon>Philodinidae</taxon>
        <taxon>Didymodactylos</taxon>
    </lineage>
</organism>
<sequence>MTEVSVIGDSNKTVFYGFRFGTSDKVVHLTQQQLNRIPYLFTLVTHKDDLSVSQNENGEYLLSHPIEYTWFMSIFRSITSEQPYTLFNEVAEDDNILDTLQLFDYLGIDLFPPPLLKHTSLVLSNPIKTDNGEKCVVYHKANISEARQTAAEFIIALGKNEYNLHDSCMGDKIFSLIRIILSNATVFNSRFRYHTLIVAKEFCYTFFSNKQQRLLPTTQQIVQHRKIDSFIYLYDDDKQLPDNFCNTFAWRGTYVPKEDYYRTDCLSSSSNIAYFSSLAGRTVTSHYTIIICAPRKAGKSTILNELLGLSPLHKYDEDNDYFHHIYVVDDSLSPTSYSEDLSIHQNEQNQKNTEVRSARSRRFNTLPKRSKVDRFKHRFGPKVQKYR</sequence>
<name>A0A815Y3E2_9BILA</name>
<reference evidence="1" key="1">
    <citation type="submission" date="2021-02" db="EMBL/GenBank/DDBJ databases">
        <authorList>
            <person name="Nowell W R."/>
        </authorList>
    </citation>
    <scope>NUCLEOTIDE SEQUENCE</scope>
</reference>
<evidence type="ECO:0000313" key="1">
    <source>
        <dbReference type="EMBL" id="CAF1565093.1"/>
    </source>
</evidence>
<keyword evidence="3" id="KW-1185">Reference proteome</keyword>
<dbReference type="AlphaFoldDB" id="A0A815Y3E2"/>
<dbReference type="OrthoDB" id="9992187at2759"/>
<evidence type="ECO:0000313" key="2">
    <source>
        <dbReference type="EMBL" id="CAF4427091.1"/>
    </source>
</evidence>
<comment type="caution">
    <text evidence="1">The sequence shown here is derived from an EMBL/GenBank/DDBJ whole genome shotgun (WGS) entry which is preliminary data.</text>
</comment>
<dbReference type="Proteomes" id="UP000663829">
    <property type="component" value="Unassembled WGS sequence"/>
</dbReference>
<dbReference type="EMBL" id="CAJNOQ010028914">
    <property type="protein sequence ID" value="CAF1565093.1"/>
    <property type="molecule type" value="Genomic_DNA"/>
</dbReference>
<evidence type="ECO:0000313" key="3">
    <source>
        <dbReference type="Proteomes" id="UP000663829"/>
    </source>
</evidence>
<accession>A0A815Y3E2</accession>
<gene>
    <name evidence="1" type="ORF">GPM918_LOCUS40024</name>
    <name evidence="2" type="ORF">SRO942_LOCUS40936</name>
</gene>